<accession>G5JPZ0</accession>
<dbReference type="GO" id="GO:0016853">
    <property type="term" value="F:isomerase activity"/>
    <property type="evidence" value="ECO:0007669"/>
    <property type="project" value="UniProtKB-ARBA"/>
</dbReference>
<evidence type="ECO:0000313" key="3">
    <source>
        <dbReference type="EMBL" id="EHI75046.1"/>
    </source>
</evidence>
<protein>
    <submittedName>
        <fullName evidence="3">FAH family protein</fullName>
    </submittedName>
</protein>
<gene>
    <name evidence="3" type="ORF">STRCR_1725</name>
</gene>
<reference evidence="3" key="1">
    <citation type="submission" date="2011-07" db="EMBL/GenBank/DDBJ databases">
        <authorList>
            <person name="Stanhope M.J."/>
            <person name="Durkin A.S."/>
            <person name="Hostetler J."/>
            <person name="Kim M."/>
            <person name="Radune D."/>
            <person name="Singh I."/>
            <person name="Town C.D."/>
        </authorList>
    </citation>
    <scope>NUCLEOTIDE SEQUENCE [LARGE SCALE GENOMIC DNA]</scope>
    <source>
        <strain evidence="3">HS-6</strain>
    </source>
</reference>
<keyword evidence="4" id="KW-1185">Reference proteome</keyword>
<dbReference type="SUPFAM" id="SSF56529">
    <property type="entry name" value="FAH"/>
    <property type="match status" value="1"/>
</dbReference>
<proteinExistence type="predicted"/>
<dbReference type="PANTHER" id="PTHR11820">
    <property type="entry name" value="ACYLPYRUVASE"/>
    <property type="match status" value="1"/>
</dbReference>
<dbReference type="eggNOG" id="COG0179">
    <property type="taxonomic scope" value="Bacteria"/>
</dbReference>
<comment type="caution">
    <text evidence="3">The sequence shown here is derived from an EMBL/GenBank/DDBJ whole genome shotgun (WGS) entry which is preliminary data.</text>
</comment>
<organism evidence="3 4">
    <name type="scientific">Streptococcus criceti HS-6</name>
    <dbReference type="NCBI Taxonomy" id="873449"/>
    <lineage>
        <taxon>Bacteria</taxon>
        <taxon>Bacillati</taxon>
        <taxon>Bacillota</taxon>
        <taxon>Bacilli</taxon>
        <taxon>Lactobacillales</taxon>
        <taxon>Streptococcaceae</taxon>
        <taxon>Streptococcus</taxon>
    </lineage>
</organism>
<dbReference type="Gene3D" id="3.90.850.10">
    <property type="entry name" value="Fumarylacetoacetase-like, C-terminal domain"/>
    <property type="match status" value="1"/>
</dbReference>
<evidence type="ECO:0000259" key="2">
    <source>
        <dbReference type="Pfam" id="PF01557"/>
    </source>
</evidence>
<dbReference type="EMBL" id="AEUV02000002">
    <property type="protein sequence ID" value="EHI75046.1"/>
    <property type="molecule type" value="Genomic_DNA"/>
</dbReference>
<evidence type="ECO:0000256" key="1">
    <source>
        <dbReference type="ARBA" id="ARBA00022723"/>
    </source>
</evidence>
<dbReference type="GO" id="GO:0046872">
    <property type="term" value="F:metal ion binding"/>
    <property type="evidence" value="ECO:0007669"/>
    <property type="project" value="UniProtKB-KW"/>
</dbReference>
<dbReference type="AlphaFoldDB" id="G5JPZ0"/>
<name>G5JPZ0_STRCG</name>
<keyword evidence="1" id="KW-0479">Metal-binding</keyword>
<sequence>MKLSVIEINHEPELVVQTATGWLKLTSYFDQVEEVPNFTMENLFDSKVYKGLQFLLESDLSQIDSRYWLDTIDDCAFYPVVSQPGKILAVGLNYKNHIAEVKMDKPQVPEIFNKLTTSLNSHNSPIFLPNNDWEYDYEGELVIVIGKEAKNLASDEVDRAIFGYTVGNDVTARQLQFQTSQWLIGKSLDGFAPVGPSLLTKDQMDLGQARLTTKVNGQIVQEAPLTDMLYSPQEIVRYLSQYMTLKPGDLIFTGTPSGVIMGHNPNQLEWLTQGDTVTVSISGIGTLENTIRYEK</sequence>
<dbReference type="STRING" id="873449.STRCR_1725"/>
<feature type="domain" description="Fumarylacetoacetase-like C-terminal" evidence="2">
    <location>
        <begin position="86"/>
        <end position="291"/>
    </location>
</feature>
<evidence type="ECO:0000313" key="4">
    <source>
        <dbReference type="Proteomes" id="UP000004322"/>
    </source>
</evidence>
<dbReference type="RefSeq" id="WP_004229055.1">
    <property type="nucleotide sequence ID" value="NZ_AEUV02000002.1"/>
</dbReference>
<dbReference type="FunFam" id="3.90.850.10:FF:000002">
    <property type="entry name" value="2-hydroxyhepta-2,4-diene-1,7-dioate isomerase"/>
    <property type="match status" value="1"/>
</dbReference>
<dbReference type="OrthoDB" id="9805307at2"/>
<dbReference type="Proteomes" id="UP000004322">
    <property type="component" value="Unassembled WGS sequence"/>
</dbReference>
<dbReference type="InterPro" id="IPR011234">
    <property type="entry name" value="Fumarylacetoacetase-like_C"/>
</dbReference>
<dbReference type="GO" id="GO:0019752">
    <property type="term" value="P:carboxylic acid metabolic process"/>
    <property type="evidence" value="ECO:0007669"/>
    <property type="project" value="UniProtKB-ARBA"/>
</dbReference>
<dbReference type="Pfam" id="PF01557">
    <property type="entry name" value="FAA_hydrolase"/>
    <property type="match status" value="1"/>
</dbReference>
<dbReference type="InterPro" id="IPR036663">
    <property type="entry name" value="Fumarylacetoacetase_C_sf"/>
</dbReference>